<sequence>MRNATTVEREEEAGVWHISSVLLQAEPAKREQICAAIEQIPSAEITEVSDSTKIIVTLETPSERDLANALSDMQQLDGVVTASLIFHQTDTTDLNSIVISDQGDMQPEGTCS</sequence>
<dbReference type="PANTHER" id="PTHR38603">
    <property type="entry name" value="CHAPERONE NAPD"/>
    <property type="match status" value="1"/>
</dbReference>
<comment type="caution">
    <text evidence="5">The sequence shown here is derived from an EMBL/GenBank/DDBJ whole genome shotgun (WGS) entry which is preliminary data.</text>
</comment>
<dbReference type="Pfam" id="PF03927">
    <property type="entry name" value="NapD"/>
    <property type="match status" value="1"/>
</dbReference>
<proteinExistence type="inferred from homology"/>
<keyword evidence="3 4" id="KW-0143">Chaperone</keyword>
<comment type="function">
    <text evidence="4">Chaperone for NapA, the catalytic subunit of the periplasmic nitrate reductase. It binds directly and specifically to the twin-arginine signal peptide of NapA, preventing premature interaction with the Tat translocase and premature export.</text>
</comment>
<gene>
    <name evidence="4" type="primary">napD</name>
    <name evidence="5" type="ORF">SAMN04488518_11943</name>
</gene>
<dbReference type="RefSeq" id="WP_063287882.1">
    <property type="nucleotide sequence ID" value="NZ_FOSK01000019.1"/>
</dbReference>
<evidence type="ECO:0000256" key="3">
    <source>
        <dbReference type="ARBA" id="ARBA00023186"/>
    </source>
</evidence>
<protein>
    <recommendedName>
        <fullName evidence="4">Chaperone NapD</fullName>
    </recommendedName>
    <alternativeName>
        <fullName evidence="4">NapA signal peptide-binding chaperone NapD</fullName>
    </alternativeName>
</protein>
<dbReference type="EMBL" id="FOSK01000019">
    <property type="protein sequence ID" value="SFL17223.1"/>
    <property type="molecule type" value="Genomic_DNA"/>
</dbReference>
<dbReference type="Proteomes" id="UP000199598">
    <property type="component" value="Unassembled WGS sequence"/>
</dbReference>
<name>A0A1I4FIE2_9HYPH</name>
<dbReference type="InterPro" id="IPR005623">
    <property type="entry name" value="Chaperone_NapD_NO3_reduct"/>
</dbReference>
<dbReference type="HAMAP" id="MF_02200">
    <property type="entry name" value="NapD"/>
    <property type="match status" value="1"/>
</dbReference>
<evidence type="ECO:0000313" key="5">
    <source>
        <dbReference type="EMBL" id="SFL17223.1"/>
    </source>
</evidence>
<accession>A0A1I4FIE2</accession>
<dbReference type="Gene3D" id="3.30.70.920">
    <property type="match status" value="1"/>
</dbReference>
<evidence type="ECO:0000313" key="6">
    <source>
        <dbReference type="Proteomes" id="UP000199598"/>
    </source>
</evidence>
<comment type="subunit">
    <text evidence="4">Interacts with the cytoplasmic NapA precursor.</text>
</comment>
<organism evidence="5 6">
    <name type="scientific">Pseudovibrio ascidiaceicola</name>
    <dbReference type="NCBI Taxonomy" id="285279"/>
    <lineage>
        <taxon>Bacteria</taxon>
        <taxon>Pseudomonadati</taxon>
        <taxon>Pseudomonadota</taxon>
        <taxon>Alphaproteobacteria</taxon>
        <taxon>Hyphomicrobiales</taxon>
        <taxon>Stappiaceae</taxon>
        <taxon>Pseudovibrio</taxon>
    </lineage>
</organism>
<comment type="subcellular location">
    <subcellularLocation>
        <location evidence="1 4">Cytoplasm</location>
    </subcellularLocation>
</comment>
<keyword evidence="2 4" id="KW-0963">Cytoplasm</keyword>
<dbReference type="PANTHER" id="PTHR38603:SF1">
    <property type="entry name" value="CHAPERONE NAPD"/>
    <property type="match status" value="1"/>
</dbReference>
<evidence type="ECO:0000256" key="2">
    <source>
        <dbReference type="ARBA" id="ARBA00022490"/>
    </source>
</evidence>
<keyword evidence="6" id="KW-1185">Reference proteome</keyword>
<evidence type="ECO:0000256" key="4">
    <source>
        <dbReference type="HAMAP-Rule" id="MF_02200"/>
    </source>
</evidence>
<comment type="similarity">
    <text evidence="4">Belongs to the NapD family.</text>
</comment>
<reference evidence="5 6" key="1">
    <citation type="submission" date="2016-10" db="EMBL/GenBank/DDBJ databases">
        <authorList>
            <person name="Varghese N."/>
            <person name="Submissions S."/>
        </authorList>
    </citation>
    <scope>NUCLEOTIDE SEQUENCE [LARGE SCALE GENOMIC DNA]</scope>
    <source>
        <strain evidence="5 6">DSM 16392</strain>
    </source>
</reference>
<evidence type="ECO:0000256" key="1">
    <source>
        <dbReference type="ARBA" id="ARBA00004496"/>
    </source>
</evidence>